<name>A0ABT8ANT0_9HYPH</name>
<evidence type="ECO:0000313" key="3">
    <source>
        <dbReference type="Proteomes" id="UP001244297"/>
    </source>
</evidence>
<dbReference type="RefSeq" id="WP_238290168.1">
    <property type="nucleotide sequence ID" value="NZ_BPQS01000020.1"/>
</dbReference>
<feature type="region of interest" description="Disordered" evidence="1">
    <location>
        <begin position="201"/>
        <end position="240"/>
    </location>
</feature>
<accession>A0ABT8ANT0</accession>
<gene>
    <name evidence="2" type="ORF">QWZ18_12535</name>
</gene>
<keyword evidence="3" id="KW-1185">Reference proteome</keyword>
<sequence length="240" mass="26240">MRTSLAMVFGSAPTMALAPRRPLPPSLVQLEEICVHQLPTANVRHDRHLAPVASLGRSRPDLQPVAPSAPRTSAQIFADGERARLECDALLARRPDMLLIGSPEEVAALDASIDLARIRMLQANTQHGAALAAEAEAQAAHEAEQKRRKDLHRKAMKASAETEKLAAEYVIEAQRLVPLLEKIRERAALIEAANYALPDGAEPVLPGEPRCSWEDRPDQPHSSIASRVRLPGLDRSTPIW</sequence>
<evidence type="ECO:0000313" key="2">
    <source>
        <dbReference type="EMBL" id="MDN3571444.1"/>
    </source>
</evidence>
<evidence type="ECO:0000256" key="1">
    <source>
        <dbReference type="SAM" id="MobiDB-lite"/>
    </source>
</evidence>
<proteinExistence type="predicted"/>
<protein>
    <submittedName>
        <fullName evidence="2">Uncharacterized protein</fullName>
    </submittedName>
</protein>
<dbReference type="Proteomes" id="UP001244297">
    <property type="component" value="Unassembled WGS sequence"/>
</dbReference>
<reference evidence="3" key="1">
    <citation type="journal article" date="2019" name="Int. J. Syst. Evol. Microbiol.">
        <title>The Global Catalogue of Microorganisms (GCM) 10K type strain sequencing project: providing services to taxonomists for standard genome sequencing and annotation.</title>
        <authorList>
            <consortium name="The Broad Institute Genomics Platform"/>
            <consortium name="The Broad Institute Genome Sequencing Center for Infectious Disease"/>
            <person name="Wu L."/>
            <person name="Ma J."/>
        </authorList>
    </citation>
    <scope>NUCLEOTIDE SEQUENCE [LARGE SCALE GENOMIC DNA]</scope>
    <source>
        <strain evidence="3">CECT 7806</strain>
    </source>
</reference>
<organism evidence="2 3">
    <name type="scientific">Methylobacterium longum</name>
    <dbReference type="NCBI Taxonomy" id="767694"/>
    <lineage>
        <taxon>Bacteria</taxon>
        <taxon>Pseudomonadati</taxon>
        <taxon>Pseudomonadota</taxon>
        <taxon>Alphaproteobacteria</taxon>
        <taxon>Hyphomicrobiales</taxon>
        <taxon>Methylobacteriaceae</taxon>
        <taxon>Methylobacterium</taxon>
    </lineage>
</organism>
<comment type="caution">
    <text evidence="2">The sequence shown here is derived from an EMBL/GenBank/DDBJ whole genome shotgun (WGS) entry which is preliminary data.</text>
</comment>
<dbReference type="EMBL" id="JAUFPT010000037">
    <property type="protein sequence ID" value="MDN3571444.1"/>
    <property type="molecule type" value="Genomic_DNA"/>
</dbReference>